<dbReference type="GO" id="GO:0009658">
    <property type="term" value="P:chloroplast organization"/>
    <property type="evidence" value="ECO:0007669"/>
    <property type="project" value="TreeGrafter"/>
</dbReference>
<feature type="region of interest" description="Disordered" evidence="1">
    <location>
        <begin position="239"/>
        <end position="264"/>
    </location>
</feature>
<sequence>MTSLTTSAIASPATLPLGIEKEPGWRCHVKLLKTPGQCRAQIKHMINGPLGLRPLCTQFQPFRRAISCNIRMKSSSVTCAASLNARCGAEQTQTVTRQSSTITVAPIQETLSCIGAMISQFVQSCSPLLATGNLKLIELKEMGEELEGFLLLFREVDKPKVWIKYNLSWRLDPKRKKRWNRGFWIWIEQQWSDDDDSVPGKNYRLKLQIYLYMRFLIDGMYWKLSCIFPDDDDWIIGKEKSPDLDDGGTGLPPRDDGDGGGGGGGGGGGWTGGFFFFGFLAFLGFLKDQESEGPYRDDR</sequence>
<comment type="caution">
    <text evidence="2">The sequence shown here is derived from an EMBL/GenBank/DDBJ whole genome shotgun (WGS) entry which is preliminary data.</text>
</comment>
<dbReference type="EMBL" id="JAVXUO010003135">
    <property type="protein sequence ID" value="KAK2966335.1"/>
    <property type="molecule type" value="Genomic_DNA"/>
</dbReference>
<reference evidence="2" key="1">
    <citation type="submission" date="2022-12" db="EMBL/GenBank/DDBJ databases">
        <title>Draft genome assemblies for two species of Escallonia (Escalloniales).</title>
        <authorList>
            <person name="Chanderbali A."/>
            <person name="Dervinis C."/>
            <person name="Anghel I."/>
            <person name="Soltis D."/>
            <person name="Soltis P."/>
            <person name="Zapata F."/>
        </authorList>
    </citation>
    <scope>NUCLEOTIDE SEQUENCE</scope>
    <source>
        <strain evidence="2">UCBG92.1500</strain>
        <tissue evidence="2">Leaf</tissue>
    </source>
</reference>
<evidence type="ECO:0000313" key="3">
    <source>
        <dbReference type="Proteomes" id="UP001187471"/>
    </source>
</evidence>
<dbReference type="AlphaFoldDB" id="A0AA88QP07"/>
<keyword evidence="3" id="KW-1185">Reference proteome</keyword>
<accession>A0AA88QP07</accession>
<dbReference type="PANTHER" id="PTHR34938:SF1">
    <property type="entry name" value="PROTEIN FERTILITY RESTORER RF2, MITOCHONDRIAL"/>
    <property type="match status" value="1"/>
</dbReference>
<dbReference type="GO" id="GO:0009507">
    <property type="term" value="C:chloroplast"/>
    <property type="evidence" value="ECO:0007669"/>
    <property type="project" value="TreeGrafter"/>
</dbReference>
<dbReference type="GO" id="GO:0010027">
    <property type="term" value="P:thylakoid membrane organization"/>
    <property type="evidence" value="ECO:0007669"/>
    <property type="project" value="TreeGrafter"/>
</dbReference>
<dbReference type="PANTHER" id="PTHR34938">
    <property type="entry name" value="PROTEIN FERTILITY RESTORER RF2, MITOCHONDRIAL"/>
    <property type="match status" value="1"/>
</dbReference>
<name>A0AA88QP07_9ASTE</name>
<dbReference type="Proteomes" id="UP001187471">
    <property type="component" value="Unassembled WGS sequence"/>
</dbReference>
<proteinExistence type="predicted"/>
<evidence type="ECO:0000256" key="1">
    <source>
        <dbReference type="SAM" id="MobiDB-lite"/>
    </source>
</evidence>
<protein>
    <submittedName>
        <fullName evidence="2">Uncharacterized protein</fullName>
    </submittedName>
</protein>
<evidence type="ECO:0000313" key="2">
    <source>
        <dbReference type="EMBL" id="KAK2966335.1"/>
    </source>
</evidence>
<organism evidence="2 3">
    <name type="scientific">Escallonia rubra</name>
    <dbReference type="NCBI Taxonomy" id="112253"/>
    <lineage>
        <taxon>Eukaryota</taxon>
        <taxon>Viridiplantae</taxon>
        <taxon>Streptophyta</taxon>
        <taxon>Embryophyta</taxon>
        <taxon>Tracheophyta</taxon>
        <taxon>Spermatophyta</taxon>
        <taxon>Magnoliopsida</taxon>
        <taxon>eudicotyledons</taxon>
        <taxon>Gunneridae</taxon>
        <taxon>Pentapetalae</taxon>
        <taxon>asterids</taxon>
        <taxon>campanulids</taxon>
        <taxon>Escalloniales</taxon>
        <taxon>Escalloniaceae</taxon>
        <taxon>Escallonia</taxon>
    </lineage>
</organism>
<gene>
    <name evidence="2" type="ORF">RJ640_016875</name>
</gene>
<dbReference type="InterPro" id="IPR040299">
    <property type="entry name" value="RF2K-like"/>
</dbReference>